<organism evidence="1 2">
    <name type="scientific">Gemmobacter denitrificans</name>
    <dbReference type="NCBI Taxonomy" id="3123040"/>
    <lineage>
        <taxon>Bacteria</taxon>
        <taxon>Pseudomonadati</taxon>
        <taxon>Pseudomonadota</taxon>
        <taxon>Alphaproteobacteria</taxon>
        <taxon>Rhodobacterales</taxon>
        <taxon>Paracoccaceae</taxon>
        <taxon>Gemmobacter</taxon>
    </lineage>
</organism>
<evidence type="ECO:0000313" key="2">
    <source>
        <dbReference type="Proteomes" id="UP001431963"/>
    </source>
</evidence>
<dbReference type="Proteomes" id="UP001431963">
    <property type="component" value="Unassembled WGS sequence"/>
</dbReference>
<protein>
    <submittedName>
        <fullName evidence="1">Uncharacterized protein</fullName>
    </submittedName>
</protein>
<dbReference type="EMBL" id="JBALHR010000003">
    <property type="protein sequence ID" value="MEH7827916.1"/>
    <property type="molecule type" value="Genomic_DNA"/>
</dbReference>
<evidence type="ECO:0000313" key="1">
    <source>
        <dbReference type="EMBL" id="MEH7827916.1"/>
    </source>
</evidence>
<comment type="caution">
    <text evidence="1">The sequence shown here is derived from an EMBL/GenBank/DDBJ whole genome shotgun (WGS) entry which is preliminary data.</text>
</comment>
<gene>
    <name evidence="1" type="ORF">V6590_07135</name>
</gene>
<name>A0ABU8BTC5_9RHOB</name>
<reference evidence="1" key="1">
    <citation type="submission" date="2024-02" db="EMBL/GenBank/DDBJ databases">
        <title>Genome sequences of strain Gemmobacter sp. JM10B15.</title>
        <authorList>
            <person name="Zhang M."/>
        </authorList>
    </citation>
    <scope>NUCLEOTIDE SEQUENCE</scope>
    <source>
        <strain evidence="1">JM10B15</strain>
    </source>
</reference>
<dbReference type="RefSeq" id="WP_335421345.1">
    <property type="nucleotide sequence ID" value="NZ_JBALHR010000003.1"/>
</dbReference>
<sequence>MPRPGGTRLEMSAARDAHNLAESFTLVSRPSPEIAAPDGGQAVAFALPAEGVARMRAVQSAVAAWPQGGAGEGALGIGLDACLSAGPLAPDAEGAVMIRLAKGSDFLPLVPPMPIAQLIGPSGMAALQPCP</sequence>
<accession>A0ABU8BTC5</accession>
<keyword evidence="2" id="KW-1185">Reference proteome</keyword>
<proteinExistence type="predicted"/>